<dbReference type="InterPro" id="IPR029016">
    <property type="entry name" value="GAF-like_dom_sf"/>
</dbReference>
<dbReference type="SMART" id="SM00065">
    <property type="entry name" value="GAF"/>
    <property type="match status" value="2"/>
</dbReference>
<evidence type="ECO:0000259" key="3">
    <source>
        <dbReference type="SMART" id="SM00065"/>
    </source>
</evidence>
<comment type="similarity">
    <text evidence="1">Belongs to the CdaR family.</text>
</comment>
<dbReference type="EMBL" id="CAESAO010000153">
    <property type="protein sequence ID" value="CAB4346555.1"/>
    <property type="molecule type" value="Genomic_DNA"/>
</dbReference>
<dbReference type="Pfam" id="PF17853">
    <property type="entry name" value="GGDEF_2"/>
    <property type="match status" value="1"/>
</dbReference>
<dbReference type="SUPFAM" id="SSF55781">
    <property type="entry name" value="GAF domain-like"/>
    <property type="match status" value="3"/>
</dbReference>
<dbReference type="Pfam" id="PF01590">
    <property type="entry name" value="GAF"/>
    <property type="match status" value="1"/>
</dbReference>
<dbReference type="PANTHER" id="PTHR33744:SF1">
    <property type="entry name" value="DNA-BINDING TRANSCRIPTIONAL ACTIVATOR ADER"/>
    <property type="match status" value="1"/>
</dbReference>
<dbReference type="InterPro" id="IPR003018">
    <property type="entry name" value="GAF"/>
</dbReference>
<feature type="domain" description="GAF" evidence="3">
    <location>
        <begin position="320"/>
        <end position="462"/>
    </location>
</feature>
<dbReference type="Gene3D" id="3.30.450.40">
    <property type="match status" value="2"/>
</dbReference>
<sequence>MTAITNRVPFCEDLTKGTALGCARCDECDLRAFGEAESSQSPAIFSCWNGLYDAAIPIAPKGRTIGYFLCGQIYVDTPDLITVRETAAELGVDADQYADQAAAIQVMPYERYEASIQTMHVLAGMIAEQAAAYMDNVDILERSVNAREDTRRLIGELDGILAALKDIGLQPDHRSTLHAIADNLATLIPHDSCVIYGLEGEVLQPLVVRDPQPEPLWRHQPALGEGIVGNVGATRTARRCDEVRDEPDFTVIEGLETEPEASLVAPIVDKGELFGVVSLSRLERRVFTDHELSILTVFASQASVAIQRSQLQAESVRRLAEERALADLLRAMTGQLTIEETLAEIARDGMTLMSATSATVRVTAASATVMSSEGVSEDQATRIIEQLDEAIGGAVNRGEPSVTSLDQLSCLIIPLHSGPEPIGVIVLTRQETETPWDLVLVDALASQASLGIANRLMHDRERNAARRYRGLAELTSDLVAADSEDELVELIATRLPPVIGADSCFVAMRQPDSDEITVLQRVGRQVKRTSIPVTGSARIASARLGNDGDGARAAFDTWAEGTWMEIDGQLSRRPWLAEPLLTASGTIGGTFVAWPDELTAVPEEAGHTLRVVAGSASARLAAITNQAETDDELRNRIDELQALTHLAQRLTGLDNRTDIVDELLATFSELGQLTGAAYCQAGRSGSPTVAQELNLAPKLAATIEGELGVMSDLSAPAVTSLGNSGQLLILPLPGHPDALLAGVGDAVRDPQRDPVLGALARYGSVALERVRLQERQRRAISRLERENRDASEDYGRLERILELNRELTRALLNASGPTAVAVTVADVLDATVSIVDADGTVLASSNDDAPPSWTPPLDPFISDSILSEHDGGTIIAAPVAVDDDIAAWVVADFASPVTAIEQAAVEHAAVLAALDRLRERTVQDLATRLRHGFLDELFSGEFVDELAIQRGLAMGLDLRRSARIYLIEVVGSEATPGQNRSVLDAVTEVARSHSEHIVAQVDETIVALIADESLDPEAAATDDNPIEERLQSAISTRGLKVEVNIAAGTACEKPADYRGSHKAAQRGLDFLRLVGGAGEVISFRRPGVEQLLLSTGEPEALLSFVARYVEPLDRYDEEHTTELRHTLEVLYSHQGRLEPSARALHVHVSTLRYRLERIEKLTGVDPRAGESRLDLEVALRAARVLPVHRVPR</sequence>
<name>A0A6J5ZWR7_9ZZZZ</name>
<protein>
    <submittedName>
        <fullName evidence="4">Unannotated protein</fullName>
    </submittedName>
</protein>
<feature type="coiled-coil region" evidence="2">
    <location>
        <begin position="769"/>
        <end position="800"/>
    </location>
</feature>
<evidence type="ECO:0000256" key="1">
    <source>
        <dbReference type="ARBA" id="ARBA00006754"/>
    </source>
</evidence>
<gene>
    <name evidence="4" type="ORF">UFOPK3522_01403</name>
</gene>
<dbReference type="AlphaFoldDB" id="A0A6J5ZWR7"/>
<dbReference type="InterPro" id="IPR042070">
    <property type="entry name" value="PucR_C-HTH_sf"/>
</dbReference>
<dbReference type="InterPro" id="IPR051448">
    <property type="entry name" value="CdaR-like_regulators"/>
</dbReference>
<dbReference type="Pfam" id="PF13556">
    <property type="entry name" value="HTH_30"/>
    <property type="match status" value="1"/>
</dbReference>
<organism evidence="4">
    <name type="scientific">freshwater metagenome</name>
    <dbReference type="NCBI Taxonomy" id="449393"/>
    <lineage>
        <taxon>unclassified sequences</taxon>
        <taxon>metagenomes</taxon>
        <taxon>ecological metagenomes</taxon>
    </lineage>
</organism>
<dbReference type="PANTHER" id="PTHR33744">
    <property type="entry name" value="CARBOHYDRATE DIACID REGULATOR"/>
    <property type="match status" value="1"/>
</dbReference>
<evidence type="ECO:0000313" key="4">
    <source>
        <dbReference type="EMBL" id="CAB4346555.1"/>
    </source>
</evidence>
<dbReference type="Gene3D" id="1.10.10.2840">
    <property type="entry name" value="PucR C-terminal helix-turn-helix domain"/>
    <property type="match status" value="1"/>
</dbReference>
<dbReference type="InterPro" id="IPR018771">
    <property type="entry name" value="PocR_dom"/>
</dbReference>
<dbReference type="InterPro" id="IPR025736">
    <property type="entry name" value="PucR_C-HTH_dom"/>
</dbReference>
<feature type="domain" description="GAF" evidence="3">
    <location>
        <begin position="172"/>
        <end position="316"/>
    </location>
</feature>
<evidence type="ECO:0000256" key="2">
    <source>
        <dbReference type="SAM" id="Coils"/>
    </source>
</evidence>
<proteinExistence type="inferred from homology"/>
<dbReference type="Pfam" id="PF10114">
    <property type="entry name" value="PocR"/>
    <property type="match status" value="1"/>
</dbReference>
<accession>A0A6J5ZWR7</accession>
<keyword evidence="2" id="KW-0175">Coiled coil</keyword>
<dbReference type="InterPro" id="IPR041522">
    <property type="entry name" value="CdaR_GGDEF"/>
</dbReference>
<reference evidence="4" key="1">
    <citation type="submission" date="2020-05" db="EMBL/GenBank/DDBJ databases">
        <authorList>
            <person name="Chiriac C."/>
            <person name="Salcher M."/>
            <person name="Ghai R."/>
            <person name="Kavagutti S V."/>
        </authorList>
    </citation>
    <scope>NUCLEOTIDE SEQUENCE</scope>
</reference>